<dbReference type="PROSITE" id="PS51892">
    <property type="entry name" value="SUBTILASE"/>
    <property type="match status" value="1"/>
</dbReference>
<dbReference type="PRINTS" id="PR00723">
    <property type="entry name" value="SUBTILISIN"/>
</dbReference>
<feature type="domain" description="KASH" evidence="19">
    <location>
        <begin position="2471"/>
        <end position="2528"/>
    </location>
</feature>
<comment type="subcellular location">
    <subcellularLocation>
        <location evidence="2">Nucleus membrane</location>
    </subcellularLocation>
</comment>
<feature type="topological domain" description="Perinuclear space" evidence="16">
    <location>
        <begin position="2501"/>
        <end position="2528"/>
    </location>
</feature>
<evidence type="ECO:0000256" key="6">
    <source>
        <dbReference type="ARBA" id="ARBA00020244"/>
    </source>
</evidence>
<feature type="active site" description="Charge relay system" evidence="17">
    <location>
        <position position="575"/>
    </location>
</feature>
<evidence type="ECO:0000256" key="11">
    <source>
        <dbReference type="ARBA" id="ARBA00022825"/>
    </source>
</evidence>
<evidence type="ECO:0000256" key="2">
    <source>
        <dbReference type="ARBA" id="ARBA00004126"/>
    </source>
</evidence>
<dbReference type="InterPro" id="IPR034904">
    <property type="entry name" value="FSCA_dom_sf"/>
</dbReference>
<dbReference type="PANTHER" id="PTHR43806:SF14">
    <property type="entry name" value="TRIPEPTIDYL-PEPTIDASE 2"/>
    <property type="match status" value="1"/>
</dbReference>
<evidence type="ECO:0000313" key="20">
    <source>
        <dbReference type="EMBL" id="KFD51118.1"/>
    </source>
</evidence>
<dbReference type="SUPFAM" id="SSF52743">
    <property type="entry name" value="Subtilisin-like"/>
    <property type="match status" value="1"/>
</dbReference>
<keyword evidence="7" id="KW-0031">Aminopeptidase</keyword>
<accession>A0A085M1M2</accession>
<feature type="region of interest" description="Disordered" evidence="18">
    <location>
        <begin position="1316"/>
        <end position="1340"/>
    </location>
</feature>
<dbReference type="PROSITE" id="PS51049">
    <property type="entry name" value="KASH"/>
    <property type="match status" value="1"/>
</dbReference>
<comment type="catalytic activity">
    <reaction evidence="1">
        <text>Release of an N-terminal tripeptide from a polypeptide.</text>
        <dbReference type="EC" id="3.4.14.10"/>
    </reaction>
</comment>
<keyword evidence="10 17" id="KW-0378">Hydrolase</keyword>
<dbReference type="GO" id="GO:0006508">
    <property type="term" value="P:proteolysis"/>
    <property type="evidence" value="ECO:0007669"/>
    <property type="project" value="UniProtKB-KW"/>
</dbReference>
<dbReference type="Proteomes" id="UP000030764">
    <property type="component" value="Unassembled WGS sequence"/>
</dbReference>
<keyword evidence="8 17" id="KW-0645">Protease</keyword>
<dbReference type="Gene3D" id="6.10.250.3080">
    <property type="match status" value="1"/>
</dbReference>
<name>A0A085M1M2_9BILA</name>
<proteinExistence type="inferred from homology"/>
<evidence type="ECO:0000256" key="14">
    <source>
        <dbReference type="ARBA" id="ARBA00023242"/>
    </source>
</evidence>
<dbReference type="InterPro" id="IPR023828">
    <property type="entry name" value="Peptidase_S8_Ser-AS"/>
</dbReference>
<dbReference type="Pfam" id="PF21223">
    <property type="entry name" value="TPPII_Ig-like-1"/>
    <property type="match status" value="1"/>
</dbReference>
<dbReference type="Pfam" id="PF10541">
    <property type="entry name" value="KASH"/>
    <property type="match status" value="1"/>
</dbReference>
<dbReference type="InterPro" id="IPR048383">
    <property type="entry name" value="TPPII_Ig-like-1"/>
</dbReference>
<dbReference type="Pfam" id="PF21316">
    <property type="entry name" value="TPPII_GBD"/>
    <property type="match status" value="1"/>
</dbReference>
<evidence type="ECO:0000256" key="3">
    <source>
        <dbReference type="ARBA" id="ARBA00008619"/>
    </source>
</evidence>
<dbReference type="InterPro" id="IPR012315">
    <property type="entry name" value="KASH"/>
</dbReference>
<organism evidence="20 21">
    <name type="scientific">Trichuris suis</name>
    <name type="common">pig whipworm</name>
    <dbReference type="NCBI Taxonomy" id="68888"/>
    <lineage>
        <taxon>Eukaryota</taxon>
        <taxon>Metazoa</taxon>
        <taxon>Ecdysozoa</taxon>
        <taxon>Nematoda</taxon>
        <taxon>Enoplea</taxon>
        <taxon>Dorylaimia</taxon>
        <taxon>Trichinellida</taxon>
        <taxon>Trichuridae</taxon>
        <taxon>Trichuris</taxon>
    </lineage>
</organism>
<feature type="compositionally biased region" description="Low complexity" evidence="18">
    <location>
        <begin position="1624"/>
        <end position="1634"/>
    </location>
</feature>
<evidence type="ECO:0000256" key="8">
    <source>
        <dbReference type="ARBA" id="ARBA00022670"/>
    </source>
</evidence>
<dbReference type="PROSITE" id="PS00138">
    <property type="entry name" value="SUBTILASE_SER"/>
    <property type="match status" value="1"/>
</dbReference>
<dbReference type="Pfam" id="PF01883">
    <property type="entry name" value="FeS_assembly_P"/>
    <property type="match status" value="1"/>
</dbReference>
<dbReference type="GO" id="GO:0031965">
    <property type="term" value="C:nuclear membrane"/>
    <property type="evidence" value="ECO:0007669"/>
    <property type="project" value="UniProtKB-SubCell"/>
</dbReference>
<feature type="region of interest" description="Disordered" evidence="18">
    <location>
        <begin position="1616"/>
        <end position="1637"/>
    </location>
</feature>
<dbReference type="InterPro" id="IPR046939">
    <property type="entry name" value="TPPII_C_sf"/>
</dbReference>
<dbReference type="Gene3D" id="2.60.40.3170">
    <property type="match status" value="1"/>
</dbReference>
<dbReference type="GO" id="GO:0005829">
    <property type="term" value="C:cytosol"/>
    <property type="evidence" value="ECO:0007669"/>
    <property type="project" value="TreeGrafter"/>
</dbReference>
<dbReference type="InterPro" id="IPR022229">
    <property type="entry name" value="TPPII_Ig-like-2"/>
</dbReference>
<evidence type="ECO:0000256" key="16">
    <source>
        <dbReference type="PROSITE-ProRule" id="PRU00385"/>
    </source>
</evidence>
<keyword evidence="9 16" id="KW-0812">Transmembrane</keyword>
<sequence>NPTDRHFSSWSVIRSFRLATCICELKASLLSAFFLQKIIAITGCSNVTKAIEPENLTVTVSVASFAALTLFLAQVQVFAQGVNLLSKLQNVLGKSVLQELMDDENSGKQLYPIFNLIPRRETEVEEFWNKHPTYDGRGVLIAVLDTGVDPSTPGMQTTSDGRTKVVDIVDFTGAGDVDTSTVRQAENGFLIGLTGRKLRIPNSWKNPSGKYHLGVKAIYELYPQELKRRVQDDQKKKQWDPIHRLAVADVNKQVELFELEHGRDKSKMTLNTRLKRKNLDSGLKLLKALDSSYDDCGPTADCIVFNDGTNWVKTNLHWVLSKLYCFIVRFVFSACLDTSFCGELSNCKLMASYRIRNEYATITETDMMTYSFNIHDNGMMLEIVCTAGLHGTHVACIAAGCFPEAPHRNGVAPGAQIVSLQIGDSRLKNLETGTALLRAITYCIEKQVHIINYSYAEPVSYHNSGQIIEAINDAVYNHGIVFIGSSGNNGPCLSTVTSPGGSCSACLGVSAYLAPQMRTKLYSLRESIGPMLFPWSSRGPCSDGWLGTTICAPGAAITSTPRWTLNNRQLLSGTSMSSPNAAGAVALLISGLKMENVSYSPFSIRLALANTAKKVDQCTVFEAGRGNTFQTEQAFKYLLRCSKLLDMNMRYKVALEDGSRGVYLRESYEVQQPCEVVVFVEAAFNESTQPCVRFQFSRLLALKCDAEWVRIPTHLEINSAPRSFRLRVDPTRLEPDRVHYAEVLVYEADKPILGPVICIPITVIIPMQPKEGANDKLSFTNVLLSVSGCRRHFIHIPKGCNTVVLQIEGKKCERDSRLVIQLVQLMPDESYRYAEWYKLVRFGDETKFTFNIPVIEGRTAELCIASWWMASEELVVDYKITFCGLRANPETISWHSNEPLFKVMAICGPSSEELHPTMSFRSLCVPLKPTKSLITNLGPRDLYNDGRQCYQVLNTYEFSVDFSTTVTPMIPLVSDYLYEAQFCGFLWTIYSKHDRYLMSGSYFSQRYQVKLEKGDYKLILQVRHVDEESLIDLKDLGIFIECRLNANIQAHCYASFVDALGANSKKFSCRRVPAHSVTPLYFVGPSKDSMPKSFKAGSYLRGSLVLQKHDVKNCQQFPVQHHLPFKRVAKSKKKTLFAANEWNESIKSDSLIKGDLICICLWMAYCRFRLVEAIDMLKNTKINDKKEIANADLCNEANKVDKEISKVIRALSSLIYAFFAGQTEKTEKHVWDCAIRISQLVKIQDLLQFSGANDDCLPVVSQITEDVERKKNALTIALLARGIIIADSLLKASAEQPIDLNFDSWKFENSATGKEASPAESVASANDGESGKSNCGNKEEANNENVCIEESLEEMPNGEIVGLKKSSFKLADLDEVFIALVKLGEPIDGSCAILFLKHAYLHGNLFHAMCIVRKYAETHGYAKRLAEIEIEVSLQRHRYVAHCKIPAGRSACSFSTLPTSALAALSLYDSACTVLTTSLSKLLLRRKMDSFSLLNGRQPENAAPVVYAKASKREPTESELDPDVLDPFDAREVFDLIRSISDPEHPLTLEELNIVSESNVHVDDQQGKVEVYFTPTIPHCSMSMLIDGKKDDYAIRLTIKFILTMPLSVVLGSPQSFPNRQSDTDSVSSVLDTTNPLGNEKEARPELLFFAMVNRLHEEMARSCCSEQLNEETLESLFEQLEALKRSGRKLAKEDPSLNSQIDAQIELIKRSFNEVSELHRKAMNNGKRALISGSYLFACIPSHQLSLREALSLFVLVSGACLIWFNRRTPKGSVDPLTFAFLVEIRSLFSGIMSSLLQVRTWLTLVEYKLDSLVVCPPNCWTAEELERQLESRALLQKEIEENGRLLFSVVHKELEENSTDSSRVKRLLSCLQRRWYAVWLKSLEMICRCEDLLKNGILSMSAMSDSFEFQPSSMKRFRLDDVATGLHLAVDDEIISPDVGYSSGNSARSMHTLDSADEFAENFDNYLTTCMTWPKTRKPSNRSSSSGAPLTLNNGRGLKFSCSSPIVSPRKGSLWRGRNRNCYFPPTCSDTSACDEFFVCPGAADLTFPNTMPDIAEPNGLPTSAFKEWLSINEWSALEESADLREPNMATTVPIGLRRSVWLSLQRLRSLSRMHNRKLLHLNYAFAGGDTMSKSIAPCCPTFASDERCAKSVGRGKRPYDVLEPPSFYGSMPSDLTRESLTKWKMNYYYSILNDSANEEVKWASESCSFPDLSGEVDSGSPTLRHRNPCLPIDSSEASLQSNMEGQEKFKEQQDLLLSNFADFICRLSTRLSDVQQLLNSTAAAEPLNTGDRQTVFKALSSFIYVFSSRVSEFEPNFIRSGRRMHTLIEALYDWLKALSAFCHQSVGEPSIRYPVEVMTNEVVDLVRYLKRLLSPPYEDFSSCAFPQQAAAADGGLDNEDIMANLHMLELIIEEAKSLRNFCLVESVSPSLLPNGHCVDEELSFLSAQSDAEEGEEEVLTASNLESRGSWFWRVLSSMWPLQASFVLLAWFGFYMLEPPQCCSDHEVWESSFASHLCYINGLPPT</sequence>
<evidence type="ECO:0000256" key="7">
    <source>
        <dbReference type="ARBA" id="ARBA00022438"/>
    </source>
</evidence>
<evidence type="ECO:0000256" key="1">
    <source>
        <dbReference type="ARBA" id="ARBA00001910"/>
    </source>
</evidence>
<keyword evidence="21" id="KW-1185">Reference proteome</keyword>
<dbReference type="GO" id="GO:0004252">
    <property type="term" value="F:serine-type endopeptidase activity"/>
    <property type="evidence" value="ECO:0007669"/>
    <property type="project" value="UniProtKB-UniRule"/>
</dbReference>
<dbReference type="GO" id="GO:0008240">
    <property type="term" value="F:tripeptidyl-peptidase activity"/>
    <property type="evidence" value="ECO:0007669"/>
    <property type="project" value="UniProtKB-EC"/>
</dbReference>
<dbReference type="SUPFAM" id="SSF117916">
    <property type="entry name" value="Fe-S cluster assembly (FSCA) domain-like"/>
    <property type="match status" value="1"/>
</dbReference>
<dbReference type="GO" id="GO:0004177">
    <property type="term" value="F:aminopeptidase activity"/>
    <property type="evidence" value="ECO:0007669"/>
    <property type="project" value="UniProtKB-KW"/>
</dbReference>
<dbReference type="Gene3D" id="3.40.50.200">
    <property type="entry name" value="Peptidase S8/S53 domain"/>
    <property type="match status" value="2"/>
</dbReference>
<dbReference type="EC" id="3.4.14.10" evidence="5"/>
<feature type="active site" description="Charge relay system" evidence="17">
    <location>
        <position position="390"/>
    </location>
</feature>
<evidence type="ECO:0000313" key="21">
    <source>
        <dbReference type="Proteomes" id="UP000030764"/>
    </source>
</evidence>
<evidence type="ECO:0000256" key="12">
    <source>
        <dbReference type="ARBA" id="ARBA00022989"/>
    </source>
</evidence>
<evidence type="ECO:0000256" key="13">
    <source>
        <dbReference type="ARBA" id="ARBA00023136"/>
    </source>
</evidence>
<evidence type="ECO:0000256" key="17">
    <source>
        <dbReference type="PROSITE-ProRule" id="PRU01240"/>
    </source>
</evidence>
<dbReference type="SMART" id="SM01249">
    <property type="entry name" value="KASH"/>
    <property type="match status" value="1"/>
</dbReference>
<dbReference type="InterPro" id="IPR015500">
    <property type="entry name" value="Peptidase_S8_subtilisin-rel"/>
</dbReference>
<dbReference type="InterPro" id="IPR050131">
    <property type="entry name" value="Peptidase_S8_subtilisin-like"/>
</dbReference>
<keyword evidence="12" id="KW-1133">Transmembrane helix</keyword>
<evidence type="ECO:0000256" key="10">
    <source>
        <dbReference type="ARBA" id="ARBA00022801"/>
    </source>
</evidence>
<dbReference type="FunFam" id="3.40.50.200:FF:000003">
    <property type="entry name" value="Tripeptidyl peptidase 2"/>
    <property type="match status" value="1"/>
</dbReference>
<reference evidence="20 21" key="1">
    <citation type="journal article" date="2014" name="Nat. Genet.">
        <title>Genome and transcriptome of the porcine whipworm Trichuris suis.</title>
        <authorList>
            <person name="Jex A.R."/>
            <person name="Nejsum P."/>
            <person name="Schwarz E.M."/>
            <person name="Hu L."/>
            <person name="Young N.D."/>
            <person name="Hall R.S."/>
            <person name="Korhonen P.K."/>
            <person name="Liao S."/>
            <person name="Thamsborg S."/>
            <person name="Xia J."/>
            <person name="Xu P."/>
            <person name="Wang S."/>
            <person name="Scheerlinck J.P."/>
            <person name="Hofmann A."/>
            <person name="Sternberg P.W."/>
            <person name="Wang J."/>
            <person name="Gasser R.B."/>
        </authorList>
    </citation>
    <scope>NUCLEOTIDE SEQUENCE [LARGE SCALE GENOMIC DNA]</scope>
    <source>
        <strain evidence="20">DCEP-RM93M</strain>
    </source>
</reference>
<dbReference type="InterPro" id="IPR046940">
    <property type="entry name" value="TPPII_Ig-like_sf"/>
</dbReference>
<keyword evidence="11 17" id="KW-0720">Serine protease</keyword>
<comment type="similarity">
    <text evidence="3">Belongs to the nesprin family.</text>
</comment>
<dbReference type="InterPro" id="IPR000209">
    <property type="entry name" value="Peptidase_S8/S53_dom"/>
</dbReference>
<dbReference type="EMBL" id="KL363243">
    <property type="protein sequence ID" value="KFD51118.1"/>
    <property type="molecule type" value="Genomic_DNA"/>
</dbReference>
<gene>
    <name evidence="20" type="ORF">M513_08018</name>
</gene>
<dbReference type="Gene3D" id="1.25.40.710">
    <property type="match status" value="1"/>
</dbReference>
<dbReference type="Pfam" id="PF12580">
    <property type="entry name" value="TPPII"/>
    <property type="match status" value="1"/>
</dbReference>
<protein>
    <recommendedName>
        <fullName evidence="6">Tripeptidyl-peptidase 2</fullName>
        <ecNumber evidence="5">3.4.14.10</ecNumber>
    </recommendedName>
    <alternativeName>
        <fullName evidence="15">Tripeptidyl aminopeptidase</fullName>
    </alternativeName>
</protein>
<evidence type="ECO:0000256" key="4">
    <source>
        <dbReference type="ARBA" id="ARBA00011073"/>
    </source>
</evidence>
<keyword evidence="14" id="KW-0539">Nucleus</keyword>
<evidence type="ECO:0000256" key="5">
    <source>
        <dbReference type="ARBA" id="ARBA00012462"/>
    </source>
</evidence>
<evidence type="ECO:0000259" key="19">
    <source>
        <dbReference type="PROSITE" id="PS51049"/>
    </source>
</evidence>
<feature type="topological domain" description="Cytoplasmic" evidence="16">
    <location>
        <begin position="1"/>
        <end position="2479"/>
    </location>
</feature>
<dbReference type="Pfam" id="PF00082">
    <property type="entry name" value="Peptidase_S8"/>
    <property type="match status" value="1"/>
</dbReference>
<comment type="similarity">
    <text evidence="4 17">Belongs to the peptidase S8 family.</text>
</comment>
<dbReference type="InterPro" id="IPR048384">
    <property type="entry name" value="TPPII_GBD"/>
</dbReference>
<evidence type="ECO:0000256" key="9">
    <source>
        <dbReference type="ARBA" id="ARBA00022692"/>
    </source>
</evidence>
<dbReference type="Gene3D" id="3.30.300.130">
    <property type="entry name" value="Fe-S cluster assembly (FSCA)"/>
    <property type="match status" value="1"/>
</dbReference>
<evidence type="ECO:0000256" key="18">
    <source>
        <dbReference type="SAM" id="MobiDB-lite"/>
    </source>
</evidence>
<dbReference type="InterPro" id="IPR036852">
    <property type="entry name" value="Peptidase_S8/S53_dom_sf"/>
</dbReference>
<feature type="active site" description="Charge relay system" evidence="17">
    <location>
        <position position="145"/>
    </location>
</feature>
<dbReference type="InterPro" id="IPR002744">
    <property type="entry name" value="MIP18-like"/>
</dbReference>
<dbReference type="PANTHER" id="PTHR43806">
    <property type="entry name" value="PEPTIDASE S8"/>
    <property type="match status" value="1"/>
</dbReference>
<evidence type="ECO:0000256" key="15">
    <source>
        <dbReference type="ARBA" id="ARBA00032232"/>
    </source>
</evidence>
<keyword evidence="13 16" id="KW-0472">Membrane</keyword>
<feature type="non-terminal residue" evidence="20">
    <location>
        <position position="1"/>
    </location>
</feature>